<name>A0AAV9I127_9PEZI</name>
<gene>
    <name evidence="2" type="ORF">QBC42DRAFT_62290</name>
</gene>
<dbReference type="Proteomes" id="UP001321749">
    <property type="component" value="Unassembled WGS sequence"/>
</dbReference>
<dbReference type="EMBL" id="MU864930">
    <property type="protein sequence ID" value="KAK4466661.1"/>
    <property type="molecule type" value="Genomic_DNA"/>
</dbReference>
<reference evidence="2" key="1">
    <citation type="journal article" date="2023" name="Mol. Phylogenet. Evol.">
        <title>Genome-scale phylogeny and comparative genomics of the fungal order Sordariales.</title>
        <authorList>
            <person name="Hensen N."/>
            <person name="Bonometti L."/>
            <person name="Westerberg I."/>
            <person name="Brannstrom I.O."/>
            <person name="Guillou S."/>
            <person name="Cros-Aarteil S."/>
            <person name="Calhoun S."/>
            <person name="Haridas S."/>
            <person name="Kuo A."/>
            <person name="Mondo S."/>
            <person name="Pangilinan J."/>
            <person name="Riley R."/>
            <person name="LaButti K."/>
            <person name="Andreopoulos B."/>
            <person name="Lipzen A."/>
            <person name="Chen C."/>
            <person name="Yan M."/>
            <person name="Daum C."/>
            <person name="Ng V."/>
            <person name="Clum A."/>
            <person name="Steindorff A."/>
            <person name="Ohm R.A."/>
            <person name="Martin F."/>
            <person name="Silar P."/>
            <person name="Natvig D.O."/>
            <person name="Lalanne C."/>
            <person name="Gautier V."/>
            <person name="Ament-Velasquez S.L."/>
            <person name="Kruys A."/>
            <person name="Hutchinson M.I."/>
            <person name="Powell A.J."/>
            <person name="Barry K."/>
            <person name="Miller A.N."/>
            <person name="Grigoriev I.V."/>
            <person name="Debuchy R."/>
            <person name="Gladieux P."/>
            <person name="Hiltunen Thoren M."/>
            <person name="Johannesson H."/>
        </authorList>
    </citation>
    <scope>NUCLEOTIDE SEQUENCE</scope>
    <source>
        <strain evidence="2">PSN324</strain>
    </source>
</reference>
<keyword evidence="3" id="KW-1185">Reference proteome</keyword>
<sequence length="84" mass="9937">MNIRGVPTGGFFFFFFFSHLINLTRSPLDPKRKEGRKERKKEKDISKSALGLFFWVEFSFYSRRLFTITGRLLGQKGKNENRRG</sequence>
<evidence type="ECO:0000256" key="1">
    <source>
        <dbReference type="SAM" id="Phobius"/>
    </source>
</evidence>
<keyword evidence="1" id="KW-1133">Transmembrane helix</keyword>
<keyword evidence="1" id="KW-0472">Membrane</keyword>
<evidence type="ECO:0000313" key="2">
    <source>
        <dbReference type="EMBL" id="KAK4466661.1"/>
    </source>
</evidence>
<accession>A0AAV9I127</accession>
<evidence type="ECO:0008006" key="4">
    <source>
        <dbReference type="Google" id="ProtNLM"/>
    </source>
</evidence>
<keyword evidence="1" id="KW-0812">Transmembrane</keyword>
<protein>
    <recommendedName>
        <fullName evidence="4">Secreted protein</fullName>
    </recommendedName>
</protein>
<comment type="caution">
    <text evidence="2">The sequence shown here is derived from an EMBL/GenBank/DDBJ whole genome shotgun (WGS) entry which is preliminary data.</text>
</comment>
<dbReference type="AlphaFoldDB" id="A0AAV9I127"/>
<organism evidence="2 3">
    <name type="scientific">Cladorrhinum samala</name>
    <dbReference type="NCBI Taxonomy" id="585594"/>
    <lineage>
        <taxon>Eukaryota</taxon>
        <taxon>Fungi</taxon>
        <taxon>Dikarya</taxon>
        <taxon>Ascomycota</taxon>
        <taxon>Pezizomycotina</taxon>
        <taxon>Sordariomycetes</taxon>
        <taxon>Sordariomycetidae</taxon>
        <taxon>Sordariales</taxon>
        <taxon>Podosporaceae</taxon>
        <taxon>Cladorrhinum</taxon>
    </lineage>
</organism>
<reference evidence="2" key="2">
    <citation type="submission" date="2023-06" db="EMBL/GenBank/DDBJ databases">
        <authorList>
            <consortium name="Lawrence Berkeley National Laboratory"/>
            <person name="Mondo S.J."/>
            <person name="Hensen N."/>
            <person name="Bonometti L."/>
            <person name="Westerberg I."/>
            <person name="Brannstrom I.O."/>
            <person name="Guillou S."/>
            <person name="Cros-Aarteil S."/>
            <person name="Calhoun S."/>
            <person name="Haridas S."/>
            <person name="Kuo A."/>
            <person name="Pangilinan J."/>
            <person name="Riley R."/>
            <person name="Labutti K."/>
            <person name="Andreopoulos B."/>
            <person name="Lipzen A."/>
            <person name="Chen C."/>
            <person name="Yanf M."/>
            <person name="Daum C."/>
            <person name="Ng V."/>
            <person name="Clum A."/>
            <person name="Steindorff A."/>
            <person name="Ohm R."/>
            <person name="Martin F."/>
            <person name="Silar P."/>
            <person name="Natvig D."/>
            <person name="Lalanne C."/>
            <person name="Gautier V."/>
            <person name="Ament-Velasquez S.L."/>
            <person name="Kruys A."/>
            <person name="Hutchinson M.I."/>
            <person name="Powell A.J."/>
            <person name="Barry K."/>
            <person name="Miller A.N."/>
            <person name="Grigoriev I.V."/>
            <person name="Debuchy R."/>
            <person name="Gladieux P."/>
            <person name="Thoren M.H."/>
            <person name="Johannesson H."/>
        </authorList>
    </citation>
    <scope>NUCLEOTIDE SEQUENCE</scope>
    <source>
        <strain evidence="2">PSN324</strain>
    </source>
</reference>
<evidence type="ECO:0000313" key="3">
    <source>
        <dbReference type="Proteomes" id="UP001321749"/>
    </source>
</evidence>
<feature type="transmembrane region" description="Helical" evidence="1">
    <location>
        <begin position="6"/>
        <end position="24"/>
    </location>
</feature>
<proteinExistence type="predicted"/>